<reference evidence="5 6" key="1">
    <citation type="submission" date="2019-03" db="EMBL/GenBank/DDBJ databases">
        <title>San Antonio Military Medical Center submission to MRSN (WRAIR), pending publication.</title>
        <authorList>
            <person name="Blyth D.M."/>
            <person name="Mccarthy S.L."/>
            <person name="Schall S.E."/>
            <person name="Stam J.A."/>
            <person name="Ong A.C."/>
            <person name="Mcgann P.T."/>
        </authorList>
    </citation>
    <scope>NUCLEOTIDE SEQUENCE [LARGE SCALE GENOMIC DNA]</scope>
    <source>
        <strain evidence="5 6">MRSN571793</strain>
    </source>
</reference>
<keyword evidence="3" id="KW-0812">Transmembrane</keyword>
<dbReference type="GO" id="GO:0005886">
    <property type="term" value="C:plasma membrane"/>
    <property type="evidence" value="ECO:0007669"/>
    <property type="project" value="TreeGrafter"/>
</dbReference>
<dbReference type="InterPro" id="IPR027417">
    <property type="entry name" value="P-loop_NTPase"/>
</dbReference>
<dbReference type="InterPro" id="IPR032807">
    <property type="entry name" value="GNVR"/>
</dbReference>
<feature type="domain" description="Tyrosine-protein kinase G-rich" evidence="4">
    <location>
        <begin position="435"/>
        <end position="510"/>
    </location>
</feature>
<keyword evidence="3" id="KW-0472">Membrane</keyword>
<keyword evidence="2" id="KW-0067">ATP-binding</keyword>
<dbReference type="CDD" id="cd05387">
    <property type="entry name" value="BY-kinase"/>
    <property type="match status" value="1"/>
</dbReference>
<keyword evidence="5" id="KW-0418">Kinase</keyword>
<dbReference type="Pfam" id="PF13807">
    <property type="entry name" value="GNVR"/>
    <property type="match status" value="1"/>
</dbReference>
<proteinExistence type="predicted"/>
<dbReference type="STRING" id="1121485.GCA_000426485_00743"/>
<feature type="transmembrane region" description="Helical" evidence="3">
    <location>
        <begin position="492"/>
        <end position="513"/>
    </location>
</feature>
<evidence type="ECO:0000313" key="5">
    <source>
        <dbReference type="EMBL" id="TFD93124.1"/>
    </source>
</evidence>
<dbReference type="EC" id="2.7.10.2" evidence="5"/>
<evidence type="ECO:0000313" key="6">
    <source>
        <dbReference type="Proteomes" id="UP000297861"/>
    </source>
</evidence>
<keyword evidence="1" id="KW-0547">Nucleotide-binding</keyword>
<gene>
    <name evidence="5" type="ORF">E2605_17680</name>
</gene>
<evidence type="ECO:0000256" key="3">
    <source>
        <dbReference type="SAM" id="Phobius"/>
    </source>
</evidence>
<dbReference type="Proteomes" id="UP000297861">
    <property type="component" value="Unassembled WGS sequence"/>
</dbReference>
<dbReference type="GO" id="GO:0004715">
    <property type="term" value="F:non-membrane spanning protein tyrosine kinase activity"/>
    <property type="evidence" value="ECO:0007669"/>
    <property type="project" value="UniProtKB-EC"/>
</dbReference>
<keyword evidence="5" id="KW-0808">Transferase</keyword>
<dbReference type="GO" id="GO:0005524">
    <property type="term" value="F:ATP binding"/>
    <property type="evidence" value="ECO:0007669"/>
    <property type="project" value="UniProtKB-KW"/>
</dbReference>
<dbReference type="AlphaFoldDB" id="A0A4Y8KVW2"/>
<sequence length="772" mass="87293">MSKKNNSEFVNVGDVILKYSRHWKWFLISIVLCVFVAVAYIKTVDPTYYILSNIKLRSEEEGTKIASSLVRSFGLGSIAGSDNITDESAVISSQSHMRDMIYSLGLHTTYDLKKIPFDKSLYNSSPVILDVPRSVMDTLSMPIEFTVKVNDDKSVEIKAEADDKNIGEYNFSTLPADVKTIYGSFHFKYSGKSIGKTSYKLDVNLYGLDYAAEKFKDRITVAPTTEKSDIIYLGIKDVDRQRGRDILNKLVELYNEDAKLEKNEEAENTASFIKDRIDLLATELSVIEKKQEAFKRDNGITDIAIESRAFIDKYHDLQEKTTEANIQMDIASMLDKYVNDPRNKYELIPTNTGVLPGTIDAIRAYNSALLERTRLLQNTKESNPVLISLNEQIDLLRKNVQTSVSNSKRDLTMRKKDWAGLEGEMQSKMSGMPKQQREYIEIERQRQVKSDLYVFLLTKMEETQLTLASTTPKAKVIDGAYNIWKPIAPRKMMILAIALLMGVLLPVIILYLIDVFKFKIASKEELEEATSVPVLGEICLDKNAGNIAVSEGISTSTAELFRLVRTNLQFLMKKHEKVILVTSSISGEGKSFFTVNLALSYSLIKNKKVVLVGLDIRNPKLSEYLSIQRKDGMTVYLASDEMKPEEIIIHRPDLHENIYVVPAGPIPPNPAELLLNDRLDEMFDYLWANFDYVIVDTAPVGMVSDTFSLDRISDATVYLFRANYTNKSHLKFAESIVNEDKLKKMSIVINGTTTKAAYGYGYGHQHSTVNKK</sequence>
<protein>
    <submittedName>
        <fullName evidence="5">Polysaccharide biosynthesis tyrosine autokinase</fullName>
        <ecNumber evidence="5">2.7.10.2</ecNumber>
    </submittedName>
</protein>
<evidence type="ECO:0000256" key="1">
    <source>
        <dbReference type="ARBA" id="ARBA00022741"/>
    </source>
</evidence>
<evidence type="ECO:0000256" key="2">
    <source>
        <dbReference type="ARBA" id="ARBA00022840"/>
    </source>
</evidence>
<name>A0A4Y8KVW2_9BACT</name>
<dbReference type="EMBL" id="SOML01000014">
    <property type="protein sequence ID" value="TFD93124.1"/>
    <property type="molecule type" value="Genomic_DNA"/>
</dbReference>
<dbReference type="PANTHER" id="PTHR32309:SF13">
    <property type="entry name" value="FERRIC ENTEROBACTIN TRANSPORT PROTEIN FEPE"/>
    <property type="match status" value="1"/>
</dbReference>
<keyword evidence="6" id="KW-1185">Reference proteome</keyword>
<evidence type="ECO:0000259" key="4">
    <source>
        <dbReference type="Pfam" id="PF13807"/>
    </source>
</evidence>
<dbReference type="SUPFAM" id="SSF52540">
    <property type="entry name" value="P-loop containing nucleoside triphosphate hydrolases"/>
    <property type="match status" value="1"/>
</dbReference>
<dbReference type="PANTHER" id="PTHR32309">
    <property type="entry name" value="TYROSINE-PROTEIN KINASE"/>
    <property type="match status" value="1"/>
</dbReference>
<accession>A0A4Y8KVW2</accession>
<dbReference type="Gene3D" id="3.40.50.300">
    <property type="entry name" value="P-loop containing nucleotide triphosphate hydrolases"/>
    <property type="match status" value="1"/>
</dbReference>
<dbReference type="RefSeq" id="WP_134437396.1">
    <property type="nucleotide sequence ID" value="NZ_SOML01000014.1"/>
</dbReference>
<dbReference type="InterPro" id="IPR050445">
    <property type="entry name" value="Bact_polysacc_biosynth/exp"/>
</dbReference>
<dbReference type="OrthoDB" id="9794577at2"/>
<comment type="caution">
    <text evidence="5">The sequence shown here is derived from an EMBL/GenBank/DDBJ whole genome shotgun (WGS) entry which is preliminary data.</text>
</comment>
<dbReference type="InterPro" id="IPR005702">
    <property type="entry name" value="Wzc-like_C"/>
</dbReference>
<dbReference type="NCBIfam" id="TIGR01007">
    <property type="entry name" value="eps_fam"/>
    <property type="match status" value="1"/>
</dbReference>
<organism evidence="5 6">
    <name type="scientific">Dysgonomonas capnocytophagoides</name>
    <dbReference type="NCBI Taxonomy" id="45254"/>
    <lineage>
        <taxon>Bacteria</taxon>
        <taxon>Pseudomonadati</taxon>
        <taxon>Bacteroidota</taxon>
        <taxon>Bacteroidia</taxon>
        <taxon>Bacteroidales</taxon>
        <taxon>Dysgonomonadaceae</taxon>
        <taxon>Dysgonomonas</taxon>
    </lineage>
</organism>
<feature type="transmembrane region" description="Helical" evidence="3">
    <location>
        <begin position="23"/>
        <end position="41"/>
    </location>
</feature>
<keyword evidence="3" id="KW-1133">Transmembrane helix</keyword>